<keyword evidence="6 14" id="KW-0378">Hydrolase</keyword>
<dbReference type="GO" id="GO:0006289">
    <property type="term" value="P:nucleotide-excision repair"/>
    <property type="evidence" value="ECO:0007669"/>
    <property type="project" value="TreeGrafter"/>
</dbReference>
<dbReference type="GO" id="GO:0005739">
    <property type="term" value="C:mitochondrion"/>
    <property type="evidence" value="ECO:0007669"/>
    <property type="project" value="UniProtKB-SubCell"/>
</dbReference>
<dbReference type="OrthoDB" id="2099276at2759"/>
<evidence type="ECO:0000256" key="7">
    <source>
        <dbReference type="ARBA" id="ARBA00022946"/>
    </source>
</evidence>
<keyword evidence="17" id="KW-1185">Reference proteome</keyword>
<keyword evidence="12 14" id="KW-0326">Glycosidase</keyword>
<dbReference type="GO" id="GO:0046872">
    <property type="term" value="F:metal ion binding"/>
    <property type="evidence" value="ECO:0007669"/>
    <property type="project" value="UniProtKB-KW"/>
</dbReference>
<dbReference type="SUPFAM" id="SSF48150">
    <property type="entry name" value="DNA-glycosylase"/>
    <property type="match status" value="1"/>
</dbReference>
<keyword evidence="16" id="KW-0255">Endonuclease</keyword>
<dbReference type="EC" id="4.2.99.18" evidence="14"/>
<evidence type="ECO:0000256" key="4">
    <source>
        <dbReference type="ARBA" id="ARBA00022723"/>
    </source>
</evidence>
<evidence type="ECO:0000256" key="8">
    <source>
        <dbReference type="ARBA" id="ARBA00023004"/>
    </source>
</evidence>
<evidence type="ECO:0000256" key="6">
    <source>
        <dbReference type="ARBA" id="ARBA00022801"/>
    </source>
</evidence>
<keyword evidence="16" id="KW-0540">Nuclease</keyword>
<gene>
    <name evidence="14" type="primary">NTH1</name>
    <name evidence="16" type="ORF">HICCMSTLAB_LOCUS4859</name>
</gene>
<dbReference type="PANTHER" id="PTHR43286:SF1">
    <property type="entry name" value="ENDONUCLEASE III-LIKE PROTEIN 1"/>
    <property type="match status" value="1"/>
</dbReference>
<dbReference type="Pfam" id="PF00730">
    <property type="entry name" value="HhH-GPD"/>
    <property type="match status" value="1"/>
</dbReference>
<evidence type="ECO:0000256" key="5">
    <source>
        <dbReference type="ARBA" id="ARBA00022763"/>
    </source>
</evidence>
<keyword evidence="3" id="KW-0004">4Fe-4S</keyword>
<dbReference type="GO" id="GO:0005634">
    <property type="term" value="C:nucleus"/>
    <property type="evidence" value="ECO:0007669"/>
    <property type="project" value="UniProtKB-SubCell"/>
</dbReference>
<evidence type="ECO:0000256" key="14">
    <source>
        <dbReference type="HAMAP-Rule" id="MF_03183"/>
    </source>
</evidence>
<dbReference type="InterPro" id="IPR003651">
    <property type="entry name" value="Endonuclease3_FeS-loop_motif"/>
</dbReference>
<evidence type="ECO:0000256" key="9">
    <source>
        <dbReference type="ARBA" id="ARBA00023014"/>
    </source>
</evidence>
<comment type="cofactor">
    <cofactor evidence="1">
        <name>[4Fe-4S] cluster</name>
        <dbReference type="ChEBI" id="CHEBI:49883"/>
    </cofactor>
</comment>
<name>A0A8J2HBE6_COTCN</name>
<feature type="domain" description="HhH-GPD" evidence="15">
    <location>
        <begin position="151"/>
        <end position="301"/>
    </location>
</feature>
<dbReference type="HAMAP" id="MF_03183">
    <property type="entry name" value="Endonuclease_III_Nth"/>
    <property type="match status" value="1"/>
</dbReference>
<dbReference type="GO" id="GO:0140078">
    <property type="term" value="F:class I DNA-(apurinic or apyrimidinic site) endonuclease activity"/>
    <property type="evidence" value="ECO:0007669"/>
    <property type="project" value="UniProtKB-EC"/>
</dbReference>
<keyword evidence="10 14" id="KW-0234">DNA repair</keyword>
<dbReference type="EMBL" id="CAJNRD030001119">
    <property type="protein sequence ID" value="CAG5088469.1"/>
    <property type="molecule type" value="Genomic_DNA"/>
</dbReference>
<evidence type="ECO:0000256" key="1">
    <source>
        <dbReference type="ARBA" id="ARBA00001966"/>
    </source>
</evidence>
<keyword evidence="8" id="KW-0408">Iron</keyword>
<comment type="similarity">
    <text evidence="2 14">Belongs to the Nth/MutY family.</text>
</comment>
<comment type="catalytic activity">
    <reaction evidence="13 14">
        <text>2'-deoxyribonucleotide-(2'-deoxyribose 5'-phosphate)-2'-deoxyribonucleotide-DNA = a 3'-end 2'-deoxyribonucleotide-(2,3-dehydro-2,3-deoxyribose 5'-phosphate)-DNA + a 5'-end 5'-phospho-2'-deoxyribonucleoside-DNA + H(+)</text>
        <dbReference type="Rhea" id="RHEA:66592"/>
        <dbReference type="Rhea" id="RHEA-COMP:13180"/>
        <dbReference type="Rhea" id="RHEA-COMP:16897"/>
        <dbReference type="Rhea" id="RHEA-COMP:17067"/>
        <dbReference type="ChEBI" id="CHEBI:15378"/>
        <dbReference type="ChEBI" id="CHEBI:136412"/>
        <dbReference type="ChEBI" id="CHEBI:157695"/>
        <dbReference type="ChEBI" id="CHEBI:167181"/>
        <dbReference type="EC" id="4.2.99.18"/>
    </reaction>
</comment>
<dbReference type="SMART" id="SM00525">
    <property type="entry name" value="FES"/>
    <property type="match status" value="1"/>
</dbReference>
<reference evidence="16" key="1">
    <citation type="submission" date="2021-04" db="EMBL/GenBank/DDBJ databases">
        <authorList>
            <person name="Chebbi M.A.C M."/>
        </authorList>
    </citation>
    <scope>NUCLEOTIDE SEQUENCE</scope>
</reference>
<dbReference type="InterPro" id="IPR011257">
    <property type="entry name" value="DNA_glycosylase"/>
</dbReference>
<proteinExistence type="inferred from homology"/>
<dbReference type="CDD" id="cd00056">
    <property type="entry name" value="ENDO3c"/>
    <property type="match status" value="1"/>
</dbReference>
<dbReference type="EC" id="3.2.2.-" evidence="14"/>
<dbReference type="InterPro" id="IPR000445">
    <property type="entry name" value="HhH_motif"/>
</dbReference>
<dbReference type="Gene3D" id="1.10.340.30">
    <property type="entry name" value="Hypothetical protein, domain 2"/>
    <property type="match status" value="1"/>
</dbReference>
<keyword evidence="9" id="KW-0411">Iron-sulfur</keyword>
<evidence type="ECO:0000256" key="12">
    <source>
        <dbReference type="ARBA" id="ARBA00023295"/>
    </source>
</evidence>
<evidence type="ECO:0000256" key="3">
    <source>
        <dbReference type="ARBA" id="ARBA00022485"/>
    </source>
</evidence>
<dbReference type="GO" id="GO:0000703">
    <property type="term" value="F:oxidized pyrimidine nucleobase lesion DNA N-glycosylase activity"/>
    <property type="evidence" value="ECO:0007669"/>
    <property type="project" value="UniProtKB-UniRule"/>
</dbReference>
<keyword evidence="14" id="KW-0496">Mitochondrion</keyword>
<dbReference type="InterPro" id="IPR030841">
    <property type="entry name" value="NTH1"/>
</dbReference>
<evidence type="ECO:0000256" key="10">
    <source>
        <dbReference type="ARBA" id="ARBA00023204"/>
    </source>
</evidence>
<dbReference type="AlphaFoldDB" id="A0A8J2HBE6"/>
<evidence type="ECO:0000256" key="11">
    <source>
        <dbReference type="ARBA" id="ARBA00023239"/>
    </source>
</evidence>
<evidence type="ECO:0000259" key="15">
    <source>
        <dbReference type="SMART" id="SM00478"/>
    </source>
</evidence>
<dbReference type="InterPro" id="IPR004036">
    <property type="entry name" value="Endonuclease-III-like_CS2"/>
</dbReference>
<dbReference type="PROSITE" id="PS01155">
    <property type="entry name" value="ENDONUCLEASE_III_2"/>
    <property type="match status" value="1"/>
</dbReference>
<keyword evidence="7" id="KW-0809">Transit peptide</keyword>
<evidence type="ECO:0000256" key="13">
    <source>
        <dbReference type="ARBA" id="ARBA00044632"/>
    </source>
</evidence>
<dbReference type="GO" id="GO:0003677">
    <property type="term" value="F:DNA binding"/>
    <property type="evidence" value="ECO:0007669"/>
    <property type="project" value="UniProtKB-UniRule"/>
</dbReference>
<dbReference type="InterPro" id="IPR004035">
    <property type="entry name" value="Endouclease-III_FeS-bd_BS"/>
</dbReference>
<keyword evidence="5 14" id="KW-0227">DNA damage</keyword>
<comment type="subcellular location">
    <subcellularLocation>
        <location evidence="14">Nucleus</location>
    </subcellularLocation>
    <subcellularLocation>
        <location evidence="14">Mitochondrion</location>
    </subcellularLocation>
</comment>
<protein>
    <recommendedName>
        <fullName evidence="14">Endonuclease III homolog</fullName>
        <ecNumber evidence="14">3.2.2.-</ecNumber>
        <ecNumber evidence="14">4.2.99.18</ecNumber>
    </recommendedName>
    <alternativeName>
        <fullName evidence="14">Bifunctional DNA N-glycosylase/DNA-(apurinic or apyrimidinic site) lyase</fullName>
        <shortName evidence="14">DNA glycosylase/AP lyase</shortName>
    </alternativeName>
</protein>
<dbReference type="Pfam" id="PF00633">
    <property type="entry name" value="HHH"/>
    <property type="match status" value="1"/>
</dbReference>
<dbReference type="SMART" id="SM00478">
    <property type="entry name" value="ENDO3c"/>
    <property type="match status" value="1"/>
</dbReference>
<evidence type="ECO:0000256" key="2">
    <source>
        <dbReference type="ARBA" id="ARBA00008343"/>
    </source>
</evidence>
<dbReference type="PANTHER" id="PTHR43286">
    <property type="entry name" value="ENDONUCLEASE III-LIKE PROTEIN 1"/>
    <property type="match status" value="1"/>
</dbReference>
<comment type="caution">
    <text evidence="14">Lacks conserved residue(s) required for the propagation of feature annotation.</text>
</comment>
<dbReference type="Gene3D" id="1.10.1670.10">
    <property type="entry name" value="Helix-hairpin-Helix base-excision DNA repair enzymes (C-terminal)"/>
    <property type="match status" value="1"/>
</dbReference>
<accession>A0A8J2HBE6</accession>
<comment type="caution">
    <text evidence="16">The sequence shown here is derived from an EMBL/GenBank/DDBJ whole genome shotgun (WGS) entry which is preliminary data.</text>
</comment>
<evidence type="ECO:0000313" key="16">
    <source>
        <dbReference type="EMBL" id="CAG5088469.1"/>
    </source>
</evidence>
<dbReference type="GO" id="GO:0051539">
    <property type="term" value="F:4 iron, 4 sulfur cluster binding"/>
    <property type="evidence" value="ECO:0007669"/>
    <property type="project" value="UniProtKB-KW"/>
</dbReference>
<sequence length="334" mass="38647">MFKFLINNLRKKIVESSKMSFSKETRSLRSNKKEPNDEIKIKDEDSKEEIVVSKYFVAEVLEPQKKSKKTAGKKRKSIEIKYEENQSVENAGQEKENNEWFPKNWKETWKLIKEMRKDATAPVDDKGCHRCSDPKADPPTFRYQTLTSLMLSSQTKDQVNHAAMQRLKDHGCTPQNLLATSDEVLGKLIYPVSFWKRKVQFIKKVAKILIDSYGGDIPNNIEELCALPGVGPKMGHLCMQVAWNKVTGIGVDVHVHRICNRLEWVKKYAKTPEESRKQLESWLPRELWMEINYLLVGFGQEICLPQRPKCDQCLNNKLCPFAKSNNNTNKKSKK</sequence>
<dbReference type="FunFam" id="1.10.340.30:FF:000005">
    <property type="entry name" value="Endonuclease III-like protein 1"/>
    <property type="match status" value="1"/>
</dbReference>
<evidence type="ECO:0000313" key="17">
    <source>
        <dbReference type="Proteomes" id="UP000786811"/>
    </source>
</evidence>
<keyword evidence="14" id="KW-0539">Nucleus</keyword>
<dbReference type="FunFam" id="1.10.1670.10:FF:000003">
    <property type="entry name" value="Endonuclease III homolog"/>
    <property type="match status" value="1"/>
</dbReference>
<keyword evidence="11 14" id="KW-0456">Lyase</keyword>
<comment type="function">
    <text evidence="14">Bifunctional DNA N-glycosylase with associated apurinic/apyrimidinic (AP) lyase function that catalyzes the first step in base excision repair (BER), the primary repair pathway for the repair of oxidative DNA damage. The DNA N-glycosylase activity releases the damaged DNA base from DNA by cleaving the N-glycosidic bond, leaving an AP site. The AP lyase activity cleaves the phosphodiester bond 3' to the AP site by a beta-elimination. Primarily recognizes and repairs oxidative base damage of pyrimidines.</text>
</comment>
<dbReference type="PROSITE" id="PS00764">
    <property type="entry name" value="ENDONUCLEASE_III_1"/>
    <property type="match status" value="1"/>
</dbReference>
<organism evidence="16 17">
    <name type="scientific">Cotesia congregata</name>
    <name type="common">Parasitoid wasp</name>
    <name type="synonym">Apanteles congregatus</name>
    <dbReference type="NCBI Taxonomy" id="51543"/>
    <lineage>
        <taxon>Eukaryota</taxon>
        <taxon>Metazoa</taxon>
        <taxon>Ecdysozoa</taxon>
        <taxon>Arthropoda</taxon>
        <taxon>Hexapoda</taxon>
        <taxon>Insecta</taxon>
        <taxon>Pterygota</taxon>
        <taxon>Neoptera</taxon>
        <taxon>Endopterygota</taxon>
        <taxon>Hymenoptera</taxon>
        <taxon>Apocrita</taxon>
        <taxon>Ichneumonoidea</taxon>
        <taxon>Braconidae</taxon>
        <taxon>Microgastrinae</taxon>
        <taxon>Cotesia</taxon>
    </lineage>
</organism>
<dbReference type="InterPro" id="IPR023170">
    <property type="entry name" value="HhH_base_excis_C"/>
</dbReference>
<dbReference type="Proteomes" id="UP000786811">
    <property type="component" value="Unassembled WGS sequence"/>
</dbReference>
<dbReference type="GO" id="GO:0006285">
    <property type="term" value="P:base-excision repair, AP site formation"/>
    <property type="evidence" value="ECO:0007669"/>
    <property type="project" value="UniProtKB-UniRule"/>
</dbReference>
<dbReference type="InterPro" id="IPR003265">
    <property type="entry name" value="HhH-GPD_domain"/>
</dbReference>
<keyword evidence="4" id="KW-0479">Metal-binding</keyword>